<dbReference type="Proteomes" id="UP000005536">
    <property type="component" value="Unassembled WGS sequence"/>
</dbReference>
<dbReference type="EMBL" id="ADBF01000030">
    <property type="protein sequence ID" value="EFE50034.1"/>
    <property type="molecule type" value="Genomic_DNA"/>
</dbReference>
<accession>D4DQF2</accession>
<proteinExistence type="predicted"/>
<reference evidence="1 2" key="1">
    <citation type="submission" date="2010-02" db="EMBL/GenBank/DDBJ databases">
        <authorList>
            <person name="Weinstock G."/>
            <person name="Sodergren E."/>
            <person name="Clifton S."/>
            <person name="Fulton L."/>
            <person name="Fulton B."/>
            <person name="Courtney L."/>
            <person name="Fronick C."/>
            <person name="Harrison M."/>
            <person name="Strong C."/>
            <person name="Farmer C."/>
            <person name="Delahaunty K."/>
            <person name="Markovic C."/>
            <person name="Hall O."/>
            <person name="Minx P."/>
            <person name="Tomlinson C."/>
            <person name="Mitreva M."/>
            <person name="Nelson J."/>
            <person name="Hou S."/>
            <person name="Wollam A."/>
            <person name="Pepin K.H."/>
            <person name="Johnson M."/>
            <person name="Bhonagiri V."/>
            <person name="Zhang X."/>
            <person name="Suruliraj S."/>
            <person name="Warren W."/>
            <person name="Chinwalla A."/>
            <person name="Mardis E.R."/>
            <person name="Wilson R.K."/>
        </authorList>
    </citation>
    <scope>NUCLEOTIDE SEQUENCE [LARGE SCALE GENOMIC DNA]</scope>
    <source>
        <strain evidence="1 2">ATCC 29315</strain>
    </source>
</reference>
<sequence>MAAISDLLLHNRPSENGFQTASSYALSVFVHFGKHRLQHRFDIRFFPFGIHIRRQQDIPRLKQARLPVMLHETHAA</sequence>
<dbReference type="AlphaFoldDB" id="D4DQF2"/>
<gene>
    <name evidence="1" type="ORF">NEIELOOT_01288</name>
</gene>
<name>D4DQF2_NEIEG</name>
<organism evidence="1 2">
    <name type="scientific">Neisseria elongata subsp. glycolytica ATCC 29315</name>
    <dbReference type="NCBI Taxonomy" id="546263"/>
    <lineage>
        <taxon>Bacteria</taxon>
        <taxon>Pseudomonadati</taxon>
        <taxon>Pseudomonadota</taxon>
        <taxon>Betaproteobacteria</taxon>
        <taxon>Neisseriales</taxon>
        <taxon>Neisseriaceae</taxon>
        <taxon>Neisseria</taxon>
    </lineage>
</organism>
<protein>
    <submittedName>
        <fullName evidence="1">Uncharacterized protein</fullName>
    </submittedName>
</protein>
<evidence type="ECO:0000313" key="1">
    <source>
        <dbReference type="EMBL" id="EFE50034.1"/>
    </source>
</evidence>
<evidence type="ECO:0000313" key="2">
    <source>
        <dbReference type="Proteomes" id="UP000005536"/>
    </source>
</evidence>
<comment type="caution">
    <text evidence="1">The sequence shown here is derived from an EMBL/GenBank/DDBJ whole genome shotgun (WGS) entry which is preliminary data.</text>
</comment>